<feature type="transmembrane region" description="Helical" evidence="1">
    <location>
        <begin position="214"/>
        <end position="234"/>
    </location>
</feature>
<dbReference type="AlphaFoldDB" id="A0A941DX68"/>
<feature type="transmembrane region" description="Helical" evidence="1">
    <location>
        <begin position="271"/>
        <end position="288"/>
    </location>
</feature>
<keyword evidence="3" id="KW-1185">Reference proteome</keyword>
<dbReference type="EMBL" id="JAGSOT010000006">
    <property type="protein sequence ID" value="MBR7795113.1"/>
    <property type="molecule type" value="Genomic_DNA"/>
</dbReference>
<keyword evidence="1" id="KW-0472">Membrane</keyword>
<accession>A0A941DX68</accession>
<organism evidence="2 3">
    <name type="scientific">Virgibacillus salarius</name>
    <dbReference type="NCBI Taxonomy" id="447199"/>
    <lineage>
        <taxon>Bacteria</taxon>
        <taxon>Bacillati</taxon>
        <taxon>Bacillota</taxon>
        <taxon>Bacilli</taxon>
        <taxon>Bacillales</taxon>
        <taxon>Bacillaceae</taxon>
        <taxon>Virgibacillus</taxon>
    </lineage>
</organism>
<feature type="transmembrane region" description="Helical" evidence="1">
    <location>
        <begin position="131"/>
        <end position="152"/>
    </location>
</feature>
<protein>
    <submittedName>
        <fullName evidence="2">DoxX-like family protein</fullName>
    </submittedName>
</protein>
<dbReference type="Pfam" id="PF13781">
    <property type="entry name" value="DoxX_3"/>
    <property type="match status" value="1"/>
</dbReference>
<keyword evidence="1" id="KW-1133">Transmembrane helix</keyword>
<evidence type="ECO:0000313" key="3">
    <source>
        <dbReference type="Proteomes" id="UP000675284"/>
    </source>
</evidence>
<evidence type="ECO:0000313" key="2">
    <source>
        <dbReference type="EMBL" id="MBR7795113.1"/>
    </source>
</evidence>
<evidence type="ECO:0000256" key="1">
    <source>
        <dbReference type="SAM" id="Phobius"/>
    </source>
</evidence>
<feature type="transmembrane region" description="Helical" evidence="1">
    <location>
        <begin position="240"/>
        <end position="259"/>
    </location>
</feature>
<reference evidence="2" key="1">
    <citation type="submission" date="2021-04" db="EMBL/GenBank/DDBJ databases">
        <title>Isolation and polyphasic classification of algal microorganism.</title>
        <authorList>
            <person name="Wang S."/>
        </authorList>
    </citation>
    <scope>NUCLEOTIDE SEQUENCE</scope>
    <source>
        <strain evidence="2">720a</strain>
    </source>
</reference>
<dbReference type="InterPro" id="IPR025695">
    <property type="entry name" value="DoxX-like"/>
</dbReference>
<keyword evidence="1" id="KW-0812">Transmembrane</keyword>
<dbReference type="Proteomes" id="UP000675284">
    <property type="component" value="Unassembled WGS sequence"/>
</dbReference>
<comment type="caution">
    <text evidence="2">The sequence shown here is derived from an EMBL/GenBank/DDBJ whole genome shotgun (WGS) entry which is preliminary data.</text>
</comment>
<proteinExistence type="predicted"/>
<feature type="transmembrane region" description="Helical" evidence="1">
    <location>
        <begin position="172"/>
        <end position="193"/>
    </location>
</feature>
<sequence length="300" mass="34706">MKNKPIYVEIPIQSDTETIWKFTQTPDLHEKWDLRFSSISYLPKDEVKQQQKFSYKTRIGFGLQIKGWGRSSGSSNTKDGSKVSSLQFGSDQTVSIIKEGGGYWKYIPQQDSTLFLTKYNYKTRFGYLGKLFDFFIFRPLMGWATAISFAVLKRWIEEGEMPTTQYLRFFSSWLFTLLFSFIWLYHGLASKLIHQHPVELSMVQTALSINVKQASVLIMITGAIEVMFGLMWLFYENRRWLYIIQIAIFPLLGIIASLTTPDQLFHPFNPVTFNLALLVVSIVGLHTTKNIPTARSCKRK</sequence>
<dbReference type="RefSeq" id="WP_026682153.1">
    <property type="nucleotide sequence ID" value="NZ_JAGSOT010000006.1"/>
</dbReference>
<gene>
    <name evidence="2" type="ORF">KCX74_03540</name>
</gene>
<name>A0A941DX68_9BACI</name>